<feature type="transmembrane region" description="Helical" evidence="1">
    <location>
        <begin position="549"/>
        <end position="568"/>
    </location>
</feature>
<name>A0AAN8S9W0_POLSC</name>
<sequence length="670" mass="76934">MAPTFIFFANISNLIAIQVENSIVRGDLSKDVPNEIYNAEFESENEATKEEVTIGDSFEHLMWFVQISDIHVSIFHDSTRVTELQEFCERTIPAINPSLVLATGDLTDAKTADNMGSAQQIEEWEIYRNILIESEVVNKTVWLDIRGNHDNFNIPTPDSKLNYYRNYTIQGAKNPHSYLYTSHINGDTYGFLGVDACLSPGPKRPFNFVGVLNKTEIKHVKHLIAEAKQKKVQYTIMFGHYPTSCIISEGQKSIRNIIVEAPGCWIYLCGHFHMLGGLVPNMYTLQKNGFLELELGDWKDNRVYRTAAIDHGLFSFIDTFHGEWPVMLITNPKHSLYLVPFKESRYNYIHSSHIRVLVFSLAPIELVQIQIDDGDWTNATNIKGPLYVVPWNPKEYENGVHNLNVRSRDAEGRERGITQPFCLDGTRLDFRFWPRVALMTNISIVFQSLFGMALCFCTVPLCIFKVVHVLVKKNKLEKPKIQNRLLRKWIRSFWILSTVDKIFYPLVTYPLYLSVGPWTIGEVIDGHIGAVFAWGLVVNNSYLPGSFTYAYGFLQMCSFQIPLTLVLAKAVDRRFSHFQTAPIISRLDFVFHHIPFGVVVCIQIICAYFFWLAYGTIAFFLGPLRTWSIILALVLWWICNNLNECSFREASKIWGKRRSENHTEENTCNL</sequence>
<evidence type="ECO:0008006" key="9">
    <source>
        <dbReference type="Google" id="ProtNLM"/>
    </source>
</evidence>
<keyword evidence="1" id="KW-0472">Membrane</keyword>
<feature type="domain" description="Calcineurin-like phosphoesterase" evidence="2">
    <location>
        <begin position="62"/>
        <end position="273"/>
    </location>
</feature>
<dbReference type="SUPFAM" id="SSF56300">
    <property type="entry name" value="Metallo-dependent phosphatases"/>
    <property type="match status" value="1"/>
</dbReference>
<dbReference type="PANTHER" id="PTHR14795:SF0">
    <property type="entry name" value="TRANSMEMBRANE PROTEIN 62"/>
    <property type="match status" value="1"/>
</dbReference>
<dbReference type="EMBL" id="JAWJWE010000004">
    <property type="protein sequence ID" value="KAK6636235.1"/>
    <property type="molecule type" value="Genomic_DNA"/>
</dbReference>
<keyword evidence="1" id="KW-1133">Transmembrane helix</keyword>
<organism evidence="5 8">
    <name type="scientific">Polyplax serrata</name>
    <name type="common">Common mouse louse</name>
    <dbReference type="NCBI Taxonomy" id="468196"/>
    <lineage>
        <taxon>Eukaryota</taxon>
        <taxon>Metazoa</taxon>
        <taxon>Ecdysozoa</taxon>
        <taxon>Arthropoda</taxon>
        <taxon>Hexapoda</taxon>
        <taxon>Insecta</taxon>
        <taxon>Pterygota</taxon>
        <taxon>Neoptera</taxon>
        <taxon>Paraneoptera</taxon>
        <taxon>Psocodea</taxon>
        <taxon>Troctomorpha</taxon>
        <taxon>Phthiraptera</taxon>
        <taxon>Anoplura</taxon>
        <taxon>Polyplacidae</taxon>
        <taxon>Polyplax</taxon>
    </lineage>
</organism>
<dbReference type="Pfam" id="PF00149">
    <property type="entry name" value="Metallophos"/>
    <property type="match status" value="1"/>
</dbReference>
<evidence type="ECO:0000313" key="8">
    <source>
        <dbReference type="Proteomes" id="UP001372834"/>
    </source>
</evidence>
<feature type="domain" description="TMEM62 C-terminal" evidence="4">
    <location>
        <begin position="448"/>
        <end position="577"/>
    </location>
</feature>
<dbReference type="Pfam" id="PF24394">
    <property type="entry name" value="TMEM62_C"/>
    <property type="match status" value="1"/>
</dbReference>
<dbReference type="InterPro" id="IPR029052">
    <property type="entry name" value="Metallo-depent_PP-like"/>
</dbReference>
<keyword evidence="7" id="KW-1185">Reference proteome</keyword>
<feature type="transmembrane region" description="Helical" evidence="1">
    <location>
        <begin position="617"/>
        <end position="638"/>
    </location>
</feature>
<keyword evidence="1" id="KW-0812">Transmembrane</keyword>
<proteinExistence type="predicted"/>
<evidence type="ECO:0000313" key="7">
    <source>
        <dbReference type="Proteomes" id="UP001359485"/>
    </source>
</evidence>
<evidence type="ECO:0000256" key="1">
    <source>
        <dbReference type="SAM" id="Phobius"/>
    </source>
</evidence>
<dbReference type="PANTHER" id="PTHR14795">
    <property type="entry name" value="HELICASE RELATED"/>
    <property type="match status" value="1"/>
</dbReference>
<gene>
    <name evidence="5" type="ORF">RUM43_009893</name>
    <name evidence="6" type="ORF">RUM44_012085</name>
</gene>
<feature type="transmembrane region" description="Helical" evidence="1">
    <location>
        <begin position="449"/>
        <end position="471"/>
    </location>
</feature>
<dbReference type="Proteomes" id="UP001359485">
    <property type="component" value="Unassembled WGS sequence"/>
</dbReference>
<dbReference type="InterPro" id="IPR056229">
    <property type="entry name" value="Ig_TMM62"/>
</dbReference>
<evidence type="ECO:0000313" key="5">
    <source>
        <dbReference type="EMBL" id="KAK6636235.1"/>
    </source>
</evidence>
<dbReference type="InterPro" id="IPR041871">
    <property type="entry name" value="MPP_TMEM62"/>
</dbReference>
<feature type="transmembrane region" description="Helical" evidence="1">
    <location>
        <begin position="589"/>
        <end position="611"/>
    </location>
</feature>
<evidence type="ECO:0000259" key="4">
    <source>
        <dbReference type="Pfam" id="PF24394"/>
    </source>
</evidence>
<evidence type="ECO:0000259" key="2">
    <source>
        <dbReference type="Pfam" id="PF00149"/>
    </source>
</evidence>
<accession>A0AAN8S9W0</accession>
<dbReference type="EMBL" id="JAWJWF010000001">
    <property type="protein sequence ID" value="KAK6640392.1"/>
    <property type="molecule type" value="Genomic_DNA"/>
</dbReference>
<reference evidence="5 8" key="1">
    <citation type="submission" date="2023-10" db="EMBL/GenBank/DDBJ databases">
        <title>Genomes of two closely related lineages of the louse Polyplax serrata with different host specificities.</title>
        <authorList>
            <person name="Martinu J."/>
            <person name="Tarabai H."/>
            <person name="Stefka J."/>
            <person name="Hypsa V."/>
        </authorList>
    </citation>
    <scope>NUCLEOTIDE SEQUENCE [LARGE SCALE GENOMIC DNA]</scope>
    <source>
        <strain evidence="6">98ZLc_SE</strain>
        <strain evidence="5">HR10_N</strain>
    </source>
</reference>
<evidence type="ECO:0000313" key="6">
    <source>
        <dbReference type="EMBL" id="KAK6640392.1"/>
    </source>
</evidence>
<dbReference type="CDD" id="cd07401">
    <property type="entry name" value="MPP_TMEM62_N"/>
    <property type="match status" value="1"/>
</dbReference>
<dbReference type="Proteomes" id="UP001372834">
    <property type="component" value="Unassembled WGS sequence"/>
</dbReference>
<feature type="domain" description="TMEM62 Ig-like" evidence="3">
    <location>
        <begin position="323"/>
        <end position="426"/>
    </location>
</feature>
<dbReference type="GO" id="GO:0016787">
    <property type="term" value="F:hydrolase activity"/>
    <property type="evidence" value="ECO:0007669"/>
    <property type="project" value="InterPro"/>
</dbReference>
<dbReference type="Pfam" id="PF24384">
    <property type="entry name" value="Ig_TMM62"/>
    <property type="match status" value="1"/>
</dbReference>
<dbReference type="Gene3D" id="3.60.21.10">
    <property type="match status" value="1"/>
</dbReference>
<protein>
    <recommendedName>
        <fullName evidence="9">Calcineurin-like phosphoesterase domain-containing protein</fullName>
    </recommendedName>
</protein>
<dbReference type="InterPro" id="IPR056230">
    <property type="entry name" value="TMEM62_C"/>
</dbReference>
<dbReference type="InterPro" id="IPR004843">
    <property type="entry name" value="Calcineurin-like_PHP"/>
</dbReference>
<dbReference type="AlphaFoldDB" id="A0AAN8S9W0"/>
<comment type="caution">
    <text evidence="5">The sequence shown here is derived from an EMBL/GenBank/DDBJ whole genome shotgun (WGS) entry which is preliminary data.</text>
</comment>
<evidence type="ECO:0000259" key="3">
    <source>
        <dbReference type="Pfam" id="PF24384"/>
    </source>
</evidence>
<feature type="transmembrane region" description="Helical" evidence="1">
    <location>
        <begin position="492"/>
        <end position="512"/>
    </location>
</feature>